<dbReference type="EMBL" id="BK016260">
    <property type="protein sequence ID" value="DAG05495.1"/>
    <property type="molecule type" value="Genomic_DNA"/>
</dbReference>
<keyword evidence="1" id="KW-0472">Membrane</keyword>
<proteinExistence type="predicted"/>
<evidence type="ECO:0000313" key="2">
    <source>
        <dbReference type="EMBL" id="DAG05495.1"/>
    </source>
</evidence>
<sequence length="93" mass="9704">MGKLLIAVGGYVLSKFVTKLLAALGIAFVTYKGLEFLLNKGFDLIAPTMSGLPARILDLMALSGFPEALTIICSAMLTAAALQAAKVFIGKAK</sequence>
<dbReference type="InterPro" id="IPR019670">
    <property type="entry name" value="DUF2523"/>
</dbReference>
<reference evidence="2" key="1">
    <citation type="journal article" date="2021" name="Proc. Natl. Acad. Sci. U.S.A.">
        <title>A Catalog of Tens of Thousands of Viruses from Human Metagenomes Reveals Hidden Associations with Chronic Diseases.</title>
        <authorList>
            <person name="Tisza M.J."/>
            <person name="Buck C.B."/>
        </authorList>
    </citation>
    <scope>NUCLEOTIDE SEQUENCE</scope>
    <source>
        <strain evidence="2">Ct0MH15</strain>
    </source>
</reference>
<dbReference type="Pfam" id="PF10734">
    <property type="entry name" value="DUF2523"/>
    <property type="match status" value="1"/>
</dbReference>
<name>A0A8S5VFV2_9VIRU</name>
<feature type="transmembrane region" description="Helical" evidence="1">
    <location>
        <begin position="68"/>
        <end position="89"/>
    </location>
</feature>
<protein>
    <submittedName>
        <fullName evidence="2">Minor Head Virion Protein G6P</fullName>
    </submittedName>
</protein>
<keyword evidence="1" id="KW-0812">Transmembrane</keyword>
<accession>A0A8S5VFV2</accession>
<evidence type="ECO:0000256" key="1">
    <source>
        <dbReference type="SAM" id="Phobius"/>
    </source>
</evidence>
<organism evidence="2">
    <name type="scientific">Inoviridae sp. ct0MH15</name>
    <dbReference type="NCBI Taxonomy" id="2825775"/>
    <lineage>
        <taxon>Viruses</taxon>
        <taxon>Monodnaviria</taxon>
        <taxon>Loebvirae</taxon>
        <taxon>Hofneiviricota</taxon>
        <taxon>Faserviricetes</taxon>
        <taxon>Tubulavirales</taxon>
        <taxon>Inoviridae</taxon>
    </lineage>
</organism>
<keyword evidence="1" id="KW-1133">Transmembrane helix</keyword>
<feature type="transmembrane region" description="Helical" evidence="1">
    <location>
        <begin position="12"/>
        <end position="31"/>
    </location>
</feature>